<evidence type="ECO:0000256" key="7">
    <source>
        <dbReference type="ARBA" id="ARBA00023132"/>
    </source>
</evidence>
<keyword evidence="9" id="KW-0472">Membrane</keyword>
<feature type="compositionally biased region" description="Gly residues" evidence="10">
    <location>
        <begin position="765"/>
        <end position="781"/>
    </location>
</feature>
<evidence type="ECO:0000256" key="6">
    <source>
        <dbReference type="ARBA" id="ARBA00023010"/>
    </source>
</evidence>
<evidence type="ECO:0000313" key="11">
    <source>
        <dbReference type="EMBL" id="KAJ3175426.1"/>
    </source>
</evidence>
<dbReference type="Proteomes" id="UP001212152">
    <property type="component" value="Unassembled WGS sequence"/>
</dbReference>
<keyword evidence="6 9" id="KW-0811">Translocation</keyword>
<proteinExistence type="inferred from homology"/>
<dbReference type="GO" id="GO:0045893">
    <property type="term" value="P:positive regulation of DNA-templated transcription"/>
    <property type="evidence" value="ECO:0007669"/>
    <property type="project" value="TreeGrafter"/>
</dbReference>
<dbReference type="EMBL" id="JADGJQ010000052">
    <property type="protein sequence ID" value="KAJ3175426.1"/>
    <property type="molecule type" value="Genomic_DNA"/>
</dbReference>
<comment type="caution">
    <text evidence="11">The sequence shown here is derived from an EMBL/GenBank/DDBJ whole genome shotgun (WGS) entry which is preliminary data.</text>
</comment>
<protein>
    <recommendedName>
        <fullName evidence="9">Nuclear pore complex protein Nup85</fullName>
    </recommendedName>
</protein>
<keyword evidence="3 9" id="KW-0813">Transport</keyword>
<name>A0AAD5TIB1_9FUNG</name>
<dbReference type="GO" id="GO:0006406">
    <property type="term" value="P:mRNA export from nucleus"/>
    <property type="evidence" value="ECO:0007669"/>
    <property type="project" value="TreeGrafter"/>
</dbReference>
<comment type="function">
    <text evidence="9">Functions as a component of the nuclear pore complex (NPC).</text>
</comment>
<evidence type="ECO:0000256" key="5">
    <source>
        <dbReference type="ARBA" id="ARBA00022927"/>
    </source>
</evidence>
<comment type="subcellular location">
    <subcellularLocation>
        <location evidence="1 9">Nucleus</location>
        <location evidence="1 9">Nuclear pore complex</location>
    </subcellularLocation>
</comment>
<accession>A0AAD5TIB1</accession>
<evidence type="ECO:0000256" key="4">
    <source>
        <dbReference type="ARBA" id="ARBA00022816"/>
    </source>
</evidence>
<dbReference type="AlphaFoldDB" id="A0AAD5TIB1"/>
<dbReference type="InterPro" id="IPR011502">
    <property type="entry name" value="Nucleoporin_Nup85"/>
</dbReference>
<reference evidence="11" key="1">
    <citation type="submission" date="2020-05" db="EMBL/GenBank/DDBJ databases">
        <title>Phylogenomic resolution of chytrid fungi.</title>
        <authorList>
            <person name="Stajich J.E."/>
            <person name="Amses K."/>
            <person name="Simmons R."/>
            <person name="Seto K."/>
            <person name="Myers J."/>
            <person name="Bonds A."/>
            <person name="Quandt C.A."/>
            <person name="Barry K."/>
            <person name="Liu P."/>
            <person name="Grigoriev I."/>
            <person name="Longcore J.E."/>
            <person name="James T.Y."/>
        </authorList>
    </citation>
    <scope>NUCLEOTIDE SEQUENCE</scope>
    <source>
        <strain evidence="11">JEL0379</strain>
    </source>
</reference>
<dbReference type="GO" id="GO:0031080">
    <property type="term" value="C:nuclear pore outer ring"/>
    <property type="evidence" value="ECO:0007669"/>
    <property type="project" value="TreeGrafter"/>
</dbReference>
<dbReference type="PANTHER" id="PTHR13373">
    <property type="entry name" value="FROUNT PROTEIN-RELATED"/>
    <property type="match status" value="1"/>
</dbReference>
<comment type="subunit">
    <text evidence="9">Component of the nuclear pore complex (NPC).</text>
</comment>
<evidence type="ECO:0000256" key="3">
    <source>
        <dbReference type="ARBA" id="ARBA00022448"/>
    </source>
</evidence>
<evidence type="ECO:0000256" key="9">
    <source>
        <dbReference type="RuleBase" id="RU365073"/>
    </source>
</evidence>
<dbReference type="PANTHER" id="PTHR13373:SF21">
    <property type="entry name" value="NUCLEAR PORE COMPLEX PROTEIN NUP85"/>
    <property type="match status" value="1"/>
</dbReference>
<keyword evidence="8 9" id="KW-0539">Nucleus</keyword>
<organism evidence="11 12">
    <name type="scientific">Geranomyces variabilis</name>
    <dbReference type="NCBI Taxonomy" id="109894"/>
    <lineage>
        <taxon>Eukaryota</taxon>
        <taxon>Fungi</taxon>
        <taxon>Fungi incertae sedis</taxon>
        <taxon>Chytridiomycota</taxon>
        <taxon>Chytridiomycota incertae sedis</taxon>
        <taxon>Chytridiomycetes</taxon>
        <taxon>Spizellomycetales</taxon>
        <taxon>Powellomycetaceae</taxon>
        <taxon>Geranomyces</taxon>
    </lineage>
</organism>
<gene>
    <name evidence="11" type="ORF">HDU87_006246</name>
</gene>
<evidence type="ECO:0000313" key="12">
    <source>
        <dbReference type="Proteomes" id="UP001212152"/>
    </source>
</evidence>
<dbReference type="Pfam" id="PF07575">
    <property type="entry name" value="Nucleopor_Nup85"/>
    <property type="match status" value="1"/>
</dbReference>
<keyword evidence="4 9" id="KW-0509">mRNA transport</keyword>
<sequence>MPTVDKSLYEAFAPRQLSANILAPGNNETLADGNRTVIGSLASIRNEALVHIARRNLEDSSNQPPSKDLNQTIAIVKTVDAIPPTRAVFVNEAYGVFAALQAAVHAAMDSRTGGFGRAGGTSGHRRHMLGFDNSRGMDMSSGSGGRTQIKRAVLRASQEYRERIVAQFQQVESPNTPETFHENEVLRTAHSALQLLDLVHLKSDLPNEDDALPWDHVQPDYSAWLSAHYMEPRDEEFIPFKNSANQREHPLYWRFVYQTLLRGHLLTVVSILKIHPDYRAYCLEQLSRRSNTDTLVVRIIELVETMPIPSRFASQLQFEEQWALWKEDVERTKATASRHAATSRDSDEFDRMLSVLNGDERAIKQVANDWREAVSGLIIYVHPALKRHEVAELLSRVNVEVDPDSVKELVELSIIEGNFQRAIRYCSKQDWWLVSHLADLLHHIGALDSDNLIGSLSGMTGKRRSQPSQHAPQQQQQREWYLLGYAQDLVSDPAHWRIGLEYIAACCYSTTSATSASASCREVLDATVTRIPFDDSERKFKKLVAFARRHNLDSARKELHRTYARRKLAAGRIGEALEHYAEARDAPQVARIVDSLLDARAATMPVVDVEAGATEESFTASPSLSTAAWRDIAARVSPAAAEWHPRLALLVRYEQFYALYADPSPPSPAAAAAQLVRIINASFGTAAASGTDDITHRLLPKRLIITLLFDALPLLLRQSSGKDDTCLFGVAATNDLMRCLEDVTASHRSREYVGAWAASKTSNDGVGGGGGGGSGGRGSGGSEAVTDTAIEGVLAQLAVVRAALTKNLARAYILRIP</sequence>
<feature type="region of interest" description="Disordered" evidence="10">
    <location>
        <begin position="764"/>
        <end position="783"/>
    </location>
</feature>
<evidence type="ECO:0000256" key="2">
    <source>
        <dbReference type="ARBA" id="ARBA00005573"/>
    </source>
</evidence>
<evidence type="ECO:0000256" key="10">
    <source>
        <dbReference type="SAM" id="MobiDB-lite"/>
    </source>
</evidence>
<keyword evidence="12" id="KW-1185">Reference proteome</keyword>
<dbReference type="GO" id="GO:0017056">
    <property type="term" value="F:structural constituent of nuclear pore"/>
    <property type="evidence" value="ECO:0007669"/>
    <property type="project" value="TreeGrafter"/>
</dbReference>
<evidence type="ECO:0000256" key="8">
    <source>
        <dbReference type="ARBA" id="ARBA00023242"/>
    </source>
</evidence>
<evidence type="ECO:0000256" key="1">
    <source>
        <dbReference type="ARBA" id="ARBA00004567"/>
    </source>
</evidence>
<dbReference type="GO" id="GO:0031965">
    <property type="term" value="C:nuclear membrane"/>
    <property type="evidence" value="ECO:0007669"/>
    <property type="project" value="UniProtKB-UniRule"/>
</dbReference>
<keyword evidence="7 9" id="KW-0906">Nuclear pore complex</keyword>
<keyword evidence="5 9" id="KW-0653">Protein transport</keyword>
<dbReference type="GO" id="GO:0006606">
    <property type="term" value="P:protein import into nucleus"/>
    <property type="evidence" value="ECO:0007669"/>
    <property type="project" value="TreeGrafter"/>
</dbReference>
<comment type="similarity">
    <text evidence="2 9">Belongs to the nucleoporin Nup85 family.</text>
</comment>